<comment type="similarity">
    <text evidence="2">Belongs to the fatty-acid and retinol-binding protein (FARBP) family.</text>
</comment>
<evidence type="ECO:0000256" key="6">
    <source>
        <dbReference type="ARBA" id="ARBA00023121"/>
    </source>
</evidence>
<keyword evidence="8" id="KW-1185">Reference proteome</keyword>
<evidence type="ECO:0000256" key="3">
    <source>
        <dbReference type="ARBA" id="ARBA00022525"/>
    </source>
</evidence>
<evidence type="ECO:0000256" key="2">
    <source>
        <dbReference type="ARBA" id="ARBA00006648"/>
    </source>
</evidence>
<accession>A0A454XJ09</accession>
<proteinExistence type="inferred from homology"/>
<organism evidence="7 8">
    <name type="scientific">Pristionchus pacificus</name>
    <name type="common">Parasitic nematode worm</name>
    <dbReference type="NCBI Taxonomy" id="54126"/>
    <lineage>
        <taxon>Eukaryota</taxon>
        <taxon>Metazoa</taxon>
        <taxon>Ecdysozoa</taxon>
        <taxon>Nematoda</taxon>
        <taxon>Chromadorea</taxon>
        <taxon>Rhabditida</taxon>
        <taxon>Rhabditina</taxon>
        <taxon>Diplogasteromorpha</taxon>
        <taxon>Diplogasteroidea</taxon>
        <taxon>Neodiplogasteridae</taxon>
        <taxon>Pristionchus</taxon>
    </lineage>
</organism>
<keyword evidence="6" id="KW-0446">Lipid-binding</keyword>
<accession>A0A8R1U4U3</accession>
<reference evidence="8" key="1">
    <citation type="journal article" date="2008" name="Nat. Genet.">
        <title>The Pristionchus pacificus genome provides a unique perspective on nematode lifestyle and parasitism.</title>
        <authorList>
            <person name="Dieterich C."/>
            <person name="Clifton S.W."/>
            <person name="Schuster L.N."/>
            <person name="Chinwalla A."/>
            <person name="Delehaunty K."/>
            <person name="Dinkelacker I."/>
            <person name="Fulton L."/>
            <person name="Fulton R."/>
            <person name="Godfrey J."/>
            <person name="Minx P."/>
            <person name="Mitreva M."/>
            <person name="Roeseler W."/>
            <person name="Tian H."/>
            <person name="Witte H."/>
            <person name="Yang S.P."/>
            <person name="Wilson R.K."/>
            <person name="Sommer R.J."/>
        </authorList>
    </citation>
    <scope>NUCLEOTIDE SEQUENCE [LARGE SCALE GENOMIC DNA]</scope>
    <source>
        <strain evidence="8">PS312</strain>
    </source>
</reference>
<dbReference type="EnsemblMetazoa" id="PPA02956.1">
    <property type="protein sequence ID" value="PPA02956.1"/>
    <property type="gene ID" value="WBGene00092510"/>
</dbReference>
<dbReference type="Gene3D" id="1.20.120.1100">
    <property type="match status" value="1"/>
</dbReference>
<evidence type="ECO:0000256" key="4">
    <source>
        <dbReference type="ARBA" id="ARBA00022729"/>
    </source>
</evidence>
<gene>
    <name evidence="7" type="primary">WBGene00092510</name>
</gene>
<evidence type="ECO:0000313" key="7">
    <source>
        <dbReference type="EnsemblMetazoa" id="PPA02956.1"/>
    </source>
</evidence>
<keyword evidence="5" id="KW-0175">Coiled coil</keyword>
<evidence type="ECO:0000313" key="8">
    <source>
        <dbReference type="Proteomes" id="UP000005239"/>
    </source>
</evidence>
<dbReference type="Pfam" id="PF05823">
    <property type="entry name" value="Gp-FAR-1"/>
    <property type="match status" value="1"/>
</dbReference>
<dbReference type="AlphaFoldDB" id="A0A454XJ09"/>
<dbReference type="InterPro" id="IPR008632">
    <property type="entry name" value="Gp-FAR-1"/>
</dbReference>
<dbReference type="Proteomes" id="UP000005239">
    <property type="component" value="Unassembled WGS sequence"/>
</dbReference>
<reference evidence="7" key="2">
    <citation type="submission" date="2022-06" db="UniProtKB">
        <authorList>
            <consortium name="EnsemblMetazoa"/>
        </authorList>
    </citation>
    <scope>IDENTIFICATION</scope>
    <source>
        <strain evidence="7">PS312</strain>
    </source>
</reference>
<keyword evidence="3" id="KW-0964">Secreted</keyword>
<comment type="subcellular location">
    <subcellularLocation>
        <location evidence="1">Secreted</location>
    </subcellularLocation>
</comment>
<protein>
    <submittedName>
        <fullName evidence="7">Uncharacterized protein</fullName>
    </submittedName>
</protein>
<sequence>MRYLLLLLALSCFAHAVVSPQKGQELAIKHIPSLEPLIRLTENPRHEERPAAQGVLAAYITGSITSLDDVMKRLQSEAPSTFAAFEPLVKHFKDEFEQLKIDESRDFVTTILKRAKSAVAADLEKGRDVRPSQIALEAKKLAKEVLEGFTALSVPAQTDLKSSFSDLFLLVEQSEITMSDLQ</sequence>
<dbReference type="GO" id="GO:0005576">
    <property type="term" value="C:extracellular region"/>
    <property type="evidence" value="ECO:0007669"/>
    <property type="project" value="UniProtKB-SubCell"/>
</dbReference>
<evidence type="ECO:0000256" key="1">
    <source>
        <dbReference type="ARBA" id="ARBA00004613"/>
    </source>
</evidence>
<keyword evidence="4" id="KW-0732">Signal</keyword>
<evidence type="ECO:0000256" key="5">
    <source>
        <dbReference type="ARBA" id="ARBA00023054"/>
    </source>
</evidence>
<dbReference type="GO" id="GO:0008289">
    <property type="term" value="F:lipid binding"/>
    <property type="evidence" value="ECO:0007669"/>
    <property type="project" value="UniProtKB-KW"/>
</dbReference>
<name>A0A454XJ09_PRIPA</name>